<dbReference type="Proteomes" id="UP000287188">
    <property type="component" value="Unassembled WGS sequence"/>
</dbReference>
<dbReference type="NCBIfam" id="TIGR01847">
    <property type="entry name" value="bacteriocin_sig"/>
    <property type="match status" value="1"/>
</dbReference>
<name>A0A402APN4_9CHLR</name>
<accession>A0A402APN4</accession>
<protein>
    <recommendedName>
        <fullName evidence="3">Mersacidin/lichenicidin family type 2 lantibiotic</fullName>
    </recommendedName>
</protein>
<organism evidence="1 2">
    <name type="scientific">Dictyobacter kobayashii</name>
    <dbReference type="NCBI Taxonomy" id="2014872"/>
    <lineage>
        <taxon>Bacteria</taxon>
        <taxon>Bacillati</taxon>
        <taxon>Chloroflexota</taxon>
        <taxon>Ktedonobacteria</taxon>
        <taxon>Ktedonobacterales</taxon>
        <taxon>Dictyobacteraceae</taxon>
        <taxon>Dictyobacter</taxon>
    </lineage>
</organism>
<dbReference type="NCBIfam" id="TIGR03898">
    <property type="entry name" value="lanti_MRSA_kill"/>
    <property type="match status" value="1"/>
</dbReference>
<dbReference type="OrthoDB" id="164016at2"/>
<evidence type="ECO:0008006" key="3">
    <source>
        <dbReference type="Google" id="ProtNLM"/>
    </source>
</evidence>
<evidence type="ECO:0000313" key="1">
    <source>
        <dbReference type="EMBL" id="GCE21141.1"/>
    </source>
</evidence>
<keyword evidence="2" id="KW-1185">Reference proteome</keyword>
<reference evidence="2" key="1">
    <citation type="submission" date="2018-12" db="EMBL/GenBank/DDBJ databases">
        <title>Tengunoibacter tsumagoiensis gen. nov., sp. nov., Dictyobacter kobayashii sp. nov., D. alpinus sp. nov., and D. joshuensis sp. nov. and description of Dictyobacteraceae fam. nov. within the order Ktedonobacterales isolated from Tengu-no-mugimeshi.</title>
        <authorList>
            <person name="Wang C.M."/>
            <person name="Zheng Y."/>
            <person name="Sakai Y."/>
            <person name="Toyoda A."/>
            <person name="Minakuchi Y."/>
            <person name="Abe K."/>
            <person name="Yokota A."/>
            <person name="Yabe S."/>
        </authorList>
    </citation>
    <scope>NUCLEOTIDE SEQUENCE [LARGE SCALE GENOMIC DNA]</scope>
    <source>
        <strain evidence="2">Uno11</strain>
    </source>
</reference>
<dbReference type="GO" id="GO:0042742">
    <property type="term" value="P:defense response to bacterium"/>
    <property type="evidence" value="ECO:0007669"/>
    <property type="project" value="InterPro"/>
</dbReference>
<gene>
    <name evidence="1" type="ORF">KDK_49410</name>
</gene>
<dbReference type="InterPro" id="IPR010133">
    <property type="entry name" value="Bacteriocin_signal_seq"/>
</dbReference>
<dbReference type="AlphaFoldDB" id="A0A402APN4"/>
<dbReference type="InterPro" id="IPR027635">
    <property type="entry name" value="Lantibiotic2_lead_pep_dom"/>
</dbReference>
<comment type="caution">
    <text evidence="1">The sequence shown here is derived from an EMBL/GenBank/DDBJ whole genome shotgun (WGS) entry which is preliminary data.</text>
</comment>
<dbReference type="EMBL" id="BIFS01000001">
    <property type="protein sequence ID" value="GCE21141.1"/>
    <property type="molecule type" value="Genomic_DNA"/>
</dbReference>
<proteinExistence type="predicted"/>
<evidence type="ECO:0000313" key="2">
    <source>
        <dbReference type="Proteomes" id="UP000287188"/>
    </source>
</evidence>
<sequence>MSYWSGHMLWTRQERITAMNIEEIVKAWKSEEETADVNMPANPVGEELSDEELQEVSGGFPCPIISKCLTNWTGNL</sequence>